<feature type="compositionally biased region" description="Basic and acidic residues" evidence="1">
    <location>
        <begin position="90"/>
        <end position="100"/>
    </location>
</feature>
<reference evidence="2 3" key="1">
    <citation type="submission" date="2019-03" db="EMBL/GenBank/DDBJ databases">
        <title>Draft Genome Sequence of Desulfosporosinus fructosivorans Strain 63.6F, Isolated from Marine Sediment in the Baltic Sea.</title>
        <authorList>
            <person name="Hausmann B."/>
            <person name="Vandieken V."/>
            <person name="Pjevac P."/>
            <person name="Schreck K."/>
            <person name="Herbold C.W."/>
            <person name="Loy A."/>
        </authorList>
    </citation>
    <scope>NUCLEOTIDE SEQUENCE [LARGE SCALE GENOMIC DNA]</scope>
    <source>
        <strain evidence="2 3">63.6F</strain>
    </source>
</reference>
<comment type="caution">
    <text evidence="2">The sequence shown here is derived from an EMBL/GenBank/DDBJ whole genome shotgun (WGS) entry which is preliminary data.</text>
</comment>
<accession>A0A4Z0R3K4</accession>
<evidence type="ECO:0000313" key="2">
    <source>
        <dbReference type="EMBL" id="TGE37164.1"/>
    </source>
</evidence>
<dbReference type="EMBL" id="SPQQ01000005">
    <property type="protein sequence ID" value="TGE37164.1"/>
    <property type="molecule type" value="Genomic_DNA"/>
</dbReference>
<protein>
    <submittedName>
        <fullName evidence="2">Uncharacterized protein</fullName>
    </submittedName>
</protein>
<evidence type="ECO:0000313" key="3">
    <source>
        <dbReference type="Proteomes" id="UP000298460"/>
    </source>
</evidence>
<dbReference type="AlphaFoldDB" id="A0A4Z0R3K4"/>
<organism evidence="2 3">
    <name type="scientific">Desulfosporosinus fructosivorans</name>
    <dbReference type="NCBI Taxonomy" id="2018669"/>
    <lineage>
        <taxon>Bacteria</taxon>
        <taxon>Bacillati</taxon>
        <taxon>Bacillota</taxon>
        <taxon>Clostridia</taxon>
        <taxon>Eubacteriales</taxon>
        <taxon>Desulfitobacteriaceae</taxon>
        <taxon>Desulfosporosinus</taxon>
    </lineage>
</organism>
<dbReference type="OrthoDB" id="2376828at2"/>
<sequence>MKTTIQGIGRETIDSVTRFARNAWAIVRRILSMSSVILNTGLEAGRVVIMFRKNCRVCGNASYSSNERGSWPCPYCNTDLIEERAMGADTSEPIRDEDQALKIMPLQSESHRGES</sequence>
<keyword evidence="3" id="KW-1185">Reference proteome</keyword>
<evidence type="ECO:0000256" key="1">
    <source>
        <dbReference type="SAM" id="MobiDB-lite"/>
    </source>
</evidence>
<name>A0A4Z0R3K4_9FIRM</name>
<proteinExistence type="predicted"/>
<feature type="region of interest" description="Disordered" evidence="1">
    <location>
        <begin position="90"/>
        <end position="115"/>
    </location>
</feature>
<dbReference type="Proteomes" id="UP000298460">
    <property type="component" value="Unassembled WGS sequence"/>
</dbReference>
<gene>
    <name evidence="2" type="ORF">E4K67_14890</name>
</gene>